<feature type="disulfide bond" evidence="19">
    <location>
        <begin position="27"/>
        <end position="104"/>
    </location>
</feature>
<feature type="binding site" evidence="16">
    <location>
        <position position="151"/>
    </location>
    <ligand>
        <name>substrate</name>
    </ligand>
</feature>
<feature type="disulfide bond" evidence="19">
    <location>
        <begin position="110"/>
        <end position="317"/>
    </location>
</feature>
<dbReference type="PRINTS" id="PR00458">
    <property type="entry name" value="PEROXIDASE"/>
</dbReference>
<organism evidence="22 23">
    <name type="scientific">Fraxinus pennsylvanica</name>
    <dbReference type="NCBI Taxonomy" id="56036"/>
    <lineage>
        <taxon>Eukaryota</taxon>
        <taxon>Viridiplantae</taxon>
        <taxon>Streptophyta</taxon>
        <taxon>Embryophyta</taxon>
        <taxon>Tracheophyta</taxon>
        <taxon>Spermatophyta</taxon>
        <taxon>Magnoliopsida</taxon>
        <taxon>eudicotyledons</taxon>
        <taxon>Gunneridae</taxon>
        <taxon>Pentapetalae</taxon>
        <taxon>asterids</taxon>
        <taxon>lamiids</taxon>
        <taxon>Lamiales</taxon>
        <taxon>Oleaceae</taxon>
        <taxon>Oleeae</taxon>
        <taxon>Fraxinus</taxon>
    </lineage>
</organism>
<feature type="binding site" evidence="17">
    <location>
        <position position="78"/>
    </location>
    <ligand>
        <name>Ca(2+)</name>
        <dbReference type="ChEBI" id="CHEBI:29108"/>
        <label>1</label>
    </ligand>
</feature>
<feature type="binding site" evidence="17">
    <location>
        <position position="234"/>
    </location>
    <ligand>
        <name>Ca(2+)</name>
        <dbReference type="ChEBI" id="CHEBI:29108"/>
        <label>2</label>
    </ligand>
</feature>
<evidence type="ECO:0000256" key="6">
    <source>
        <dbReference type="ARBA" id="ARBA00022617"/>
    </source>
</evidence>
<feature type="binding site" evidence="17">
    <location>
        <position position="62"/>
    </location>
    <ligand>
        <name>Ca(2+)</name>
        <dbReference type="ChEBI" id="CHEBI:29108"/>
        <label>1</label>
    </ligand>
</feature>
<keyword evidence="11 17" id="KW-0408">Iron</keyword>
<keyword evidence="12 19" id="KW-1015">Disulfide bond</keyword>
<dbReference type="EC" id="1.11.1.7" evidence="3 20"/>
<keyword evidence="9 17" id="KW-0106">Calcium</keyword>
<name>A0AAD1YQ96_9LAMI</name>
<evidence type="ECO:0000256" key="7">
    <source>
        <dbReference type="ARBA" id="ARBA00022723"/>
    </source>
</evidence>
<evidence type="ECO:0000256" key="1">
    <source>
        <dbReference type="ARBA" id="ARBA00000189"/>
    </source>
</evidence>
<protein>
    <recommendedName>
        <fullName evidence="3 20">Peroxidase</fullName>
        <ecNumber evidence="3 20">1.11.1.7</ecNumber>
    </recommendedName>
</protein>
<feature type="disulfide bond" evidence="19">
    <location>
        <begin position="189"/>
        <end position="221"/>
    </location>
</feature>
<comment type="subcellular location">
    <subcellularLocation>
        <location evidence="20">Secreted</location>
    </subcellularLocation>
</comment>
<evidence type="ECO:0000256" key="20">
    <source>
        <dbReference type="RuleBase" id="RU362060"/>
    </source>
</evidence>
<dbReference type="FunFam" id="1.10.520.10:FF:000008">
    <property type="entry name" value="Peroxidase"/>
    <property type="match status" value="1"/>
</dbReference>
<evidence type="ECO:0000256" key="12">
    <source>
        <dbReference type="ARBA" id="ARBA00023157"/>
    </source>
</evidence>
<dbReference type="InterPro" id="IPR002016">
    <property type="entry name" value="Haem_peroxidase"/>
</dbReference>
<dbReference type="PROSITE" id="PS50873">
    <property type="entry name" value="PEROXIDASE_4"/>
    <property type="match status" value="1"/>
</dbReference>
<keyword evidence="14 20" id="KW-0376">Hydrogen peroxide</keyword>
<evidence type="ECO:0000313" key="22">
    <source>
        <dbReference type="EMBL" id="CAI9754398.1"/>
    </source>
</evidence>
<keyword evidence="23" id="KW-1185">Reference proteome</keyword>
<feature type="binding site" evidence="17">
    <location>
        <position position="64"/>
    </location>
    <ligand>
        <name>Ca(2+)</name>
        <dbReference type="ChEBI" id="CHEBI:29108"/>
        <label>1</label>
    </ligand>
</feature>
<dbReference type="FunFam" id="1.10.420.10:FF:000010">
    <property type="entry name" value="Peroxidase"/>
    <property type="match status" value="1"/>
</dbReference>
<evidence type="ECO:0000256" key="4">
    <source>
        <dbReference type="ARBA" id="ARBA00022525"/>
    </source>
</evidence>
<feature type="binding site" description="axial binding residue" evidence="17">
    <location>
        <position position="182"/>
    </location>
    <ligand>
        <name>heme b</name>
        <dbReference type="ChEBI" id="CHEBI:60344"/>
    </ligand>
    <ligandPart>
        <name>Fe</name>
        <dbReference type="ChEBI" id="CHEBI:18248"/>
    </ligandPart>
</feature>
<dbReference type="PRINTS" id="PR00461">
    <property type="entry name" value="PLPEROXIDASE"/>
</dbReference>
<evidence type="ECO:0000256" key="14">
    <source>
        <dbReference type="ARBA" id="ARBA00023324"/>
    </source>
</evidence>
<evidence type="ECO:0000256" key="18">
    <source>
        <dbReference type="PIRSR" id="PIRSR600823-4"/>
    </source>
</evidence>
<evidence type="ECO:0000313" key="23">
    <source>
        <dbReference type="Proteomes" id="UP000834106"/>
    </source>
</evidence>
<dbReference type="GO" id="GO:0006979">
    <property type="term" value="P:response to oxidative stress"/>
    <property type="evidence" value="ECO:0007669"/>
    <property type="project" value="UniProtKB-UniRule"/>
</dbReference>
<evidence type="ECO:0000256" key="3">
    <source>
        <dbReference type="ARBA" id="ARBA00012313"/>
    </source>
</evidence>
<proteinExistence type="inferred from homology"/>
<dbReference type="GO" id="GO:0042744">
    <property type="term" value="P:hydrogen peroxide catabolic process"/>
    <property type="evidence" value="ECO:0007669"/>
    <property type="project" value="UniProtKB-KW"/>
</dbReference>
<keyword evidence="4 20" id="KW-0964">Secreted</keyword>
<evidence type="ECO:0000256" key="16">
    <source>
        <dbReference type="PIRSR" id="PIRSR600823-2"/>
    </source>
</evidence>
<dbReference type="AlphaFoldDB" id="A0AAD1YQ96"/>
<dbReference type="Gene3D" id="1.10.520.10">
    <property type="match status" value="1"/>
</dbReference>
<evidence type="ECO:0000256" key="15">
    <source>
        <dbReference type="PIRSR" id="PIRSR600823-1"/>
    </source>
</evidence>
<dbReference type="Pfam" id="PF00141">
    <property type="entry name" value="peroxidase"/>
    <property type="match status" value="1"/>
</dbReference>
<sequence>MAMASLTFHQFTLIQGQLKVGFYSQTCSNAETIVNSVVKEATLSNLRIPPVLLRLHFHDCFVEGCDGSILIDKVPDPEKGADGHQGVDGFDQIQKAKDQLEAQCPGVVSCADLVALAARDSVALAGGPFYEVETGRRDGRVSSKPLADDMPDVNDPIETLKSKFRRKGLSESELVLLSGGAHTIGKTACFFMSKRLYNFTGRDDSDPEINPVFLPALKNQCPKNGNDFGRIPLDQVSGDKFDDQSLHNIKNGMAVLASDARLYDDNVTKKFVKSYADSSGHNRAAGSSFAKNFSTAMVKMGRIGVKTGVSGEIRRVCNSFN</sequence>
<feature type="binding site" evidence="17">
    <location>
        <position position="183"/>
    </location>
    <ligand>
        <name>Ca(2+)</name>
        <dbReference type="ChEBI" id="CHEBI:29108"/>
        <label>2</label>
    </ligand>
</feature>
<accession>A0AAD1YQ96</accession>
<keyword evidence="13" id="KW-0325">Glycoprotein</keyword>
<feature type="active site" description="Proton acceptor" evidence="15">
    <location>
        <position position="58"/>
    </location>
</feature>
<dbReference type="CDD" id="cd00693">
    <property type="entry name" value="secretory_peroxidase"/>
    <property type="match status" value="1"/>
</dbReference>
<evidence type="ECO:0000256" key="17">
    <source>
        <dbReference type="PIRSR" id="PIRSR600823-3"/>
    </source>
</evidence>
<evidence type="ECO:0000256" key="5">
    <source>
        <dbReference type="ARBA" id="ARBA00022559"/>
    </source>
</evidence>
<dbReference type="EMBL" id="OU503036">
    <property type="protein sequence ID" value="CAI9754398.1"/>
    <property type="molecule type" value="Genomic_DNA"/>
</dbReference>
<dbReference type="InterPro" id="IPR033905">
    <property type="entry name" value="Secretory_peroxidase"/>
</dbReference>
<dbReference type="Proteomes" id="UP000834106">
    <property type="component" value="Chromosome 1"/>
</dbReference>
<evidence type="ECO:0000256" key="9">
    <source>
        <dbReference type="ARBA" id="ARBA00022837"/>
    </source>
</evidence>
<dbReference type="GO" id="GO:0005576">
    <property type="term" value="C:extracellular region"/>
    <property type="evidence" value="ECO:0007669"/>
    <property type="project" value="UniProtKB-SubCell"/>
</dbReference>
<reference evidence="22" key="1">
    <citation type="submission" date="2023-05" db="EMBL/GenBank/DDBJ databases">
        <authorList>
            <person name="Huff M."/>
        </authorList>
    </citation>
    <scope>NUCLEOTIDE SEQUENCE</scope>
</reference>
<dbReference type="GO" id="GO:0046872">
    <property type="term" value="F:metal ion binding"/>
    <property type="evidence" value="ECO:0007669"/>
    <property type="project" value="UniProtKB-UniRule"/>
</dbReference>
<comment type="cofactor">
    <cofactor evidence="17 20">
        <name>Ca(2+)</name>
        <dbReference type="ChEBI" id="CHEBI:29108"/>
    </cofactor>
    <text evidence="17 20">Binds 2 calcium ions per subunit.</text>
</comment>
<keyword evidence="5 20" id="KW-0575">Peroxidase</keyword>
<feature type="disulfide bond" evidence="19">
    <location>
        <begin position="60"/>
        <end position="65"/>
    </location>
</feature>
<evidence type="ECO:0000256" key="2">
    <source>
        <dbReference type="ARBA" id="ARBA00002322"/>
    </source>
</evidence>
<feature type="site" description="Transition state stabilizer" evidence="18">
    <location>
        <position position="54"/>
    </location>
</feature>
<dbReference type="Gene3D" id="1.10.420.10">
    <property type="entry name" value="Peroxidase, domain 2"/>
    <property type="match status" value="1"/>
</dbReference>
<evidence type="ECO:0000256" key="11">
    <source>
        <dbReference type="ARBA" id="ARBA00023004"/>
    </source>
</evidence>
<evidence type="ECO:0000256" key="19">
    <source>
        <dbReference type="PIRSR" id="PIRSR600823-5"/>
    </source>
</evidence>
<evidence type="ECO:0000256" key="8">
    <source>
        <dbReference type="ARBA" id="ARBA00022729"/>
    </source>
</evidence>
<comment type="similarity">
    <text evidence="20">Belongs to the peroxidase family. Classical plant (class III) peroxidase subfamily.</text>
</comment>
<feature type="binding site" evidence="17">
    <location>
        <position position="68"/>
    </location>
    <ligand>
        <name>Ca(2+)</name>
        <dbReference type="ChEBI" id="CHEBI:29108"/>
        <label>1</label>
    </ligand>
</feature>
<keyword evidence="10 20" id="KW-0560">Oxidoreductase</keyword>
<evidence type="ECO:0000256" key="10">
    <source>
        <dbReference type="ARBA" id="ARBA00023002"/>
    </source>
</evidence>
<dbReference type="GO" id="GO:0140825">
    <property type="term" value="F:lactoperoxidase activity"/>
    <property type="evidence" value="ECO:0007669"/>
    <property type="project" value="UniProtKB-EC"/>
</dbReference>
<comment type="catalytic activity">
    <reaction evidence="1 20">
        <text>2 a phenolic donor + H2O2 = 2 a phenolic radical donor + 2 H2O</text>
        <dbReference type="Rhea" id="RHEA:56136"/>
        <dbReference type="ChEBI" id="CHEBI:15377"/>
        <dbReference type="ChEBI" id="CHEBI:16240"/>
        <dbReference type="ChEBI" id="CHEBI:139520"/>
        <dbReference type="ChEBI" id="CHEBI:139521"/>
        <dbReference type="EC" id="1.11.1.7"/>
    </reaction>
</comment>
<evidence type="ECO:0000259" key="21">
    <source>
        <dbReference type="PROSITE" id="PS50873"/>
    </source>
</evidence>
<dbReference type="GO" id="GO:0020037">
    <property type="term" value="F:heme binding"/>
    <property type="evidence" value="ECO:0007669"/>
    <property type="project" value="UniProtKB-UniRule"/>
</dbReference>
<feature type="domain" description="Plant heme peroxidase family profile" evidence="21">
    <location>
        <begin position="17"/>
        <end position="321"/>
    </location>
</feature>
<keyword evidence="8" id="KW-0732">Signal</keyword>
<dbReference type="PANTHER" id="PTHR31235">
    <property type="entry name" value="PEROXIDASE 25-RELATED"/>
    <property type="match status" value="1"/>
</dbReference>
<evidence type="ECO:0000256" key="13">
    <source>
        <dbReference type="ARBA" id="ARBA00023180"/>
    </source>
</evidence>
<feature type="binding site" evidence="17">
    <location>
        <position position="59"/>
    </location>
    <ligand>
        <name>Ca(2+)</name>
        <dbReference type="ChEBI" id="CHEBI:29108"/>
        <label>1</label>
    </ligand>
</feature>
<dbReference type="InterPro" id="IPR010255">
    <property type="entry name" value="Haem_peroxidase_sf"/>
</dbReference>
<keyword evidence="7 17" id="KW-0479">Metal-binding</keyword>
<feature type="binding site" evidence="17">
    <location>
        <position position="242"/>
    </location>
    <ligand>
        <name>Ca(2+)</name>
        <dbReference type="ChEBI" id="CHEBI:29108"/>
        <label>2</label>
    </ligand>
</feature>
<comment type="function">
    <text evidence="2">Removal of H(2)O(2), oxidation of toxic reductants, biosynthesis and degradation of lignin, suberization, auxin catabolism, response to environmental stresses such as wounding, pathogen attack and oxidative stress. These functions might be dependent on each isozyme/isoform in each plant tissue.</text>
</comment>
<comment type="cofactor">
    <cofactor evidence="17 20">
        <name>heme b</name>
        <dbReference type="ChEBI" id="CHEBI:60344"/>
    </cofactor>
    <text evidence="17 20">Binds 1 heme b (iron(II)-protoporphyrin IX) group per subunit.</text>
</comment>
<keyword evidence="6 20" id="KW-0349">Heme</keyword>
<gene>
    <name evidence="22" type="ORF">FPE_LOCUS1829</name>
</gene>
<dbReference type="SUPFAM" id="SSF48113">
    <property type="entry name" value="Heme-dependent peroxidases"/>
    <property type="match status" value="1"/>
</dbReference>
<feature type="binding site" evidence="17">
    <location>
        <position position="66"/>
    </location>
    <ligand>
        <name>Ca(2+)</name>
        <dbReference type="ChEBI" id="CHEBI:29108"/>
        <label>1</label>
    </ligand>
</feature>
<dbReference type="InterPro" id="IPR000823">
    <property type="entry name" value="Peroxidase_pln"/>
</dbReference>